<feature type="non-terminal residue" evidence="5">
    <location>
        <position position="1"/>
    </location>
</feature>
<dbReference type="SUPFAM" id="SSF55729">
    <property type="entry name" value="Acyl-CoA N-acyltransferases (Nat)"/>
    <property type="match status" value="1"/>
</dbReference>
<dbReference type="PANTHER" id="PTHR23091">
    <property type="entry name" value="N-TERMINAL ACETYLTRANSFERASE"/>
    <property type="match status" value="1"/>
</dbReference>
<organism evidence="5">
    <name type="scientific">Trepomonas sp. PC1</name>
    <dbReference type="NCBI Taxonomy" id="1076344"/>
    <lineage>
        <taxon>Eukaryota</taxon>
        <taxon>Metamonada</taxon>
        <taxon>Diplomonadida</taxon>
        <taxon>Hexamitidae</taxon>
        <taxon>Hexamitinae</taxon>
        <taxon>Trepomonas</taxon>
    </lineage>
</organism>
<keyword evidence="2" id="KW-0012">Acyltransferase</keyword>
<evidence type="ECO:0000256" key="2">
    <source>
        <dbReference type="ARBA" id="ARBA00023315"/>
    </source>
</evidence>
<dbReference type="PANTHER" id="PTHR23091:SF4">
    <property type="entry name" value="N-TERMINAL AMINO-ACID N(ALPHA)-ACETYLTRANSFERASE NATA"/>
    <property type="match status" value="1"/>
</dbReference>
<dbReference type="Pfam" id="PF00583">
    <property type="entry name" value="Acetyltransf_1"/>
    <property type="match status" value="1"/>
</dbReference>
<comment type="similarity">
    <text evidence="3">Belongs to the acetyltransferase family. ARD1 subfamily.</text>
</comment>
<evidence type="ECO:0000259" key="4">
    <source>
        <dbReference type="PROSITE" id="PS51186"/>
    </source>
</evidence>
<protein>
    <submittedName>
        <fullName evidence="5">N-terminal acetyltransferase complex ARD1 subunit</fullName>
    </submittedName>
</protein>
<dbReference type="GO" id="GO:0031415">
    <property type="term" value="C:NatA complex"/>
    <property type="evidence" value="ECO:0007669"/>
    <property type="project" value="InterPro"/>
</dbReference>
<dbReference type="InterPro" id="IPR045047">
    <property type="entry name" value="Ard1-like"/>
</dbReference>
<dbReference type="PROSITE" id="PS51186">
    <property type="entry name" value="GNAT"/>
    <property type="match status" value="1"/>
</dbReference>
<evidence type="ECO:0000256" key="1">
    <source>
        <dbReference type="ARBA" id="ARBA00022679"/>
    </source>
</evidence>
<dbReference type="CDD" id="cd04301">
    <property type="entry name" value="NAT_SF"/>
    <property type="match status" value="1"/>
</dbReference>
<keyword evidence="1 5" id="KW-0808">Transferase</keyword>
<feature type="domain" description="N-acetyltransferase" evidence="4">
    <location>
        <begin position="1"/>
        <end position="142"/>
    </location>
</feature>
<dbReference type="Gene3D" id="3.40.630.30">
    <property type="match status" value="1"/>
</dbReference>
<dbReference type="GO" id="GO:1990190">
    <property type="term" value="F:protein-N-terminal-glutamate acetyltransferase activity"/>
    <property type="evidence" value="ECO:0007669"/>
    <property type="project" value="TreeGrafter"/>
</dbReference>
<dbReference type="GO" id="GO:1990189">
    <property type="term" value="F:protein N-terminal-serine acetyltransferase activity"/>
    <property type="evidence" value="ECO:0007669"/>
    <property type="project" value="TreeGrafter"/>
</dbReference>
<evidence type="ECO:0000313" key="5">
    <source>
        <dbReference type="EMBL" id="JAP96152.1"/>
    </source>
</evidence>
<reference evidence="5" key="1">
    <citation type="submission" date="2015-07" db="EMBL/GenBank/DDBJ databases">
        <title>Adaptation to a free-living lifestyle via gene acquisitions in the diplomonad Trepomonas sp. PC1.</title>
        <authorList>
            <person name="Xu F."/>
            <person name="Jerlstrom-Hultqvist J."/>
            <person name="Kolisko M."/>
            <person name="Simpson A.G.B."/>
            <person name="Roger A.J."/>
            <person name="Svard S.G."/>
            <person name="Andersson J.O."/>
        </authorList>
    </citation>
    <scope>NUCLEOTIDE SEQUENCE</scope>
    <source>
        <strain evidence="5">PC1</strain>
    </source>
</reference>
<gene>
    <name evidence="5" type="ORF">TPC1_10607</name>
</gene>
<dbReference type="InterPro" id="IPR016181">
    <property type="entry name" value="Acyl_CoA_acyltransferase"/>
</dbReference>
<evidence type="ECO:0000256" key="3">
    <source>
        <dbReference type="ARBA" id="ARBA00025786"/>
    </source>
</evidence>
<dbReference type="EMBL" id="GDID01000454">
    <property type="protein sequence ID" value="JAP96152.1"/>
    <property type="molecule type" value="Transcribed_RNA"/>
</dbReference>
<sequence>RFQISDIPEMQQINLECLQENYSLRYWQSHILQWPETSYVATIDNKVVGYIMGKVEDNHGHITSVAVKSIYRGLGIASNLLRQVHISMRDCYKVKYCTLHVRYFNDAAQHLYEISTGYLEKELDIGYFADGEDAWKMTCRFENLDEFGIPIKKQTE</sequence>
<proteinExistence type="inferred from homology"/>
<dbReference type="AlphaFoldDB" id="A0A146KHK1"/>
<accession>A0A146KHK1</accession>
<dbReference type="InterPro" id="IPR000182">
    <property type="entry name" value="GNAT_dom"/>
</dbReference>
<name>A0A146KHK1_9EUKA</name>